<feature type="compositionally biased region" description="Basic and acidic residues" evidence="1">
    <location>
        <begin position="78"/>
        <end position="89"/>
    </location>
</feature>
<feature type="region of interest" description="Disordered" evidence="1">
    <location>
        <begin position="1"/>
        <end position="106"/>
    </location>
</feature>
<organism evidence="2 3">
    <name type="scientific">Mya arenaria</name>
    <name type="common">Soft-shell clam</name>
    <dbReference type="NCBI Taxonomy" id="6604"/>
    <lineage>
        <taxon>Eukaryota</taxon>
        <taxon>Metazoa</taxon>
        <taxon>Spiralia</taxon>
        <taxon>Lophotrochozoa</taxon>
        <taxon>Mollusca</taxon>
        <taxon>Bivalvia</taxon>
        <taxon>Autobranchia</taxon>
        <taxon>Heteroconchia</taxon>
        <taxon>Euheterodonta</taxon>
        <taxon>Imparidentia</taxon>
        <taxon>Neoheterodontei</taxon>
        <taxon>Myida</taxon>
        <taxon>Myoidea</taxon>
        <taxon>Myidae</taxon>
        <taxon>Mya</taxon>
    </lineage>
</organism>
<dbReference type="Proteomes" id="UP001164746">
    <property type="component" value="Chromosome 5"/>
</dbReference>
<accession>A0ABY7ED01</accession>
<gene>
    <name evidence="2" type="ORF">MAR_022041</name>
</gene>
<evidence type="ECO:0000313" key="3">
    <source>
        <dbReference type="Proteomes" id="UP001164746"/>
    </source>
</evidence>
<dbReference type="EMBL" id="CP111016">
    <property type="protein sequence ID" value="WAR06672.1"/>
    <property type="molecule type" value="Genomic_DNA"/>
</dbReference>
<keyword evidence="3" id="KW-1185">Reference proteome</keyword>
<proteinExistence type="predicted"/>
<evidence type="ECO:0000313" key="2">
    <source>
        <dbReference type="EMBL" id="WAR06672.1"/>
    </source>
</evidence>
<sequence>MKGKKAARTNERARPASPGISISMYEAHVHATNQPKYEKPEEAMDSNRSESTVSRTDIHPHVNVGESSYYMHTKRRPPLSDRNEDTEVRTKKKRKKKNKEEREEQD</sequence>
<name>A0ABY7ED01_MYAAR</name>
<feature type="compositionally biased region" description="Basic and acidic residues" evidence="1">
    <location>
        <begin position="36"/>
        <end position="48"/>
    </location>
</feature>
<protein>
    <submittedName>
        <fullName evidence="2">Uncharacterized protein</fullName>
    </submittedName>
</protein>
<evidence type="ECO:0000256" key="1">
    <source>
        <dbReference type="SAM" id="MobiDB-lite"/>
    </source>
</evidence>
<reference evidence="2" key="1">
    <citation type="submission" date="2022-11" db="EMBL/GenBank/DDBJ databases">
        <title>Centuries of genome instability and evolution in soft-shell clam transmissible cancer (bioRxiv).</title>
        <authorList>
            <person name="Hart S.F.M."/>
            <person name="Yonemitsu M.A."/>
            <person name="Giersch R.M."/>
            <person name="Beal B.F."/>
            <person name="Arriagada G."/>
            <person name="Davis B.W."/>
            <person name="Ostrander E.A."/>
            <person name="Goff S.P."/>
            <person name="Metzger M.J."/>
        </authorList>
    </citation>
    <scope>NUCLEOTIDE SEQUENCE</scope>
    <source>
        <strain evidence="2">MELC-2E11</strain>
        <tissue evidence="2">Siphon/mantle</tissue>
    </source>
</reference>